<keyword evidence="6" id="KW-0378">Hydrolase</keyword>
<dbReference type="Pfam" id="PF00575">
    <property type="entry name" value="S1"/>
    <property type="match status" value="1"/>
</dbReference>
<dbReference type="PANTHER" id="PTHR23355:SF37">
    <property type="entry name" value="EXORIBONUCLEASE 2"/>
    <property type="match status" value="1"/>
</dbReference>
<evidence type="ECO:0000256" key="7">
    <source>
        <dbReference type="ARBA" id="ARBA00022839"/>
    </source>
</evidence>
<evidence type="ECO:0000256" key="2">
    <source>
        <dbReference type="ARBA" id="ARBA00004496"/>
    </source>
</evidence>
<accession>A0ABS3E7B2</accession>
<evidence type="ECO:0000256" key="5">
    <source>
        <dbReference type="ARBA" id="ARBA00022722"/>
    </source>
</evidence>
<evidence type="ECO:0000313" key="12">
    <source>
        <dbReference type="Proteomes" id="UP000664293"/>
    </source>
</evidence>
<dbReference type="InterPro" id="IPR003029">
    <property type="entry name" value="S1_domain"/>
</dbReference>
<dbReference type="InterPro" id="IPR050180">
    <property type="entry name" value="RNR_Ribonuclease"/>
</dbReference>
<dbReference type="Gene3D" id="2.40.50.140">
    <property type="entry name" value="Nucleic acid-binding proteins"/>
    <property type="match status" value="2"/>
</dbReference>
<keyword evidence="4" id="KW-0963">Cytoplasm</keyword>
<organism evidence="11 12">
    <name type="scientific">Microbulbifer salipaludis</name>
    <dbReference type="NCBI Taxonomy" id="187980"/>
    <lineage>
        <taxon>Bacteria</taxon>
        <taxon>Pseudomonadati</taxon>
        <taxon>Pseudomonadota</taxon>
        <taxon>Gammaproteobacteria</taxon>
        <taxon>Cellvibrionales</taxon>
        <taxon>Microbulbiferaceae</taxon>
        <taxon>Microbulbifer</taxon>
    </lineage>
</organism>
<feature type="region of interest" description="Disordered" evidence="9">
    <location>
        <begin position="643"/>
        <end position="665"/>
    </location>
</feature>
<evidence type="ECO:0000256" key="4">
    <source>
        <dbReference type="ARBA" id="ARBA00022490"/>
    </source>
</evidence>
<feature type="domain" description="S1 motif" evidence="10">
    <location>
        <begin position="564"/>
        <end position="642"/>
    </location>
</feature>
<keyword evidence="5" id="KW-0540">Nuclease</keyword>
<keyword evidence="7" id="KW-0269">Exonuclease</keyword>
<dbReference type="Pfam" id="PF00773">
    <property type="entry name" value="RNB"/>
    <property type="match status" value="1"/>
</dbReference>
<evidence type="ECO:0000259" key="10">
    <source>
        <dbReference type="PROSITE" id="PS50126"/>
    </source>
</evidence>
<dbReference type="NCBIfam" id="TIGR00358">
    <property type="entry name" value="3_prime_RNase"/>
    <property type="match status" value="1"/>
</dbReference>
<evidence type="ECO:0000256" key="6">
    <source>
        <dbReference type="ARBA" id="ARBA00022801"/>
    </source>
</evidence>
<reference evidence="11 12" key="1">
    <citation type="submission" date="2020-12" db="EMBL/GenBank/DDBJ databases">
        <title>Oil enriched cultivation method for isolating marine PHA-producing bacteria.</title>
        <authorList>
            <person name="Zheng W."/>
            <person name="Yu S."/>
            <person name="Huang Y."/>
        </authorList>
    </citation>
    <scope>NUCLEOTIDE SEQUENCE [LARGE SCALE GENOMIC DNA]</scope>
    <source>
        <strain evidence="11 12">SN0-2</strain>
    </source>
</reference>
<dbReference type="SUPFAM" id="SSF50249">
    <property type="entry name" value="Nucleic acid-binding proteins"/>
    <property type="match status" value="3"/>
</dbReference>
<comment type="catalytic activity">
    <reaction evidence="1">
        <text>Exonucleolytic cleavage in the 3'- to 5'-direction to yield nucleoside 5'-phosphates.</text>
        <dbReference type="EC" id="3.1.13.1"/>
    </reaction>
</comment>
<dbReference type="PROSITE" id="PS50126">
    <property type="entry name" value="S1"/>
    <property type="match status" value="1"/>
</dbReference>
<evidence type="ECO:0000256" key="1">
    <source>
        <dbReference type="ARBA" id="ARBA00001849"/>
    </source>
</evidence>
<evidence type="ECO:0000313" key="11">
    <source>
        <dbReference type="EMBL" id="MBN8431211.1"/>
    </source>
</evidence>
<gene>
    <name evidence="11" type="ORF">JF535_10145</name>
</gene>
<dbReference type="InterPro" id="IPR001900">
    <property type="entry name" value="RNase_II/R"/>
</dbReference>
<sequence>MLNADALKQLSQLKTDIRSTKEFAEGRVRGSSGKFGFVVLDDGREAFLPPAEMDRVFPGDRVRISLTEEDKGKLSAELDQLIESDLKYLVGQYVQRGQGHFIQPSEHGLSRWIFLPPRARGKAQPGEFIACSITRHPFKDGKSQAKVESVIGKPDMAGIEHAFTVAQHRLPNAFGKAALEQADAIPAQLESLVAERKDLSAQGFVTIDAESTRDMDDALAVTQSENGWTLHIAVADPSSLIEADSPLDKEARARANSVYLAGETLPMLPANLCENSFSLVAGELRPVLVLHIDVDKDGALQGFDYEFAAIRSQHKLSYVQVAQFIEGDDSAVPADQHEPLRQLNALSKARATYRAGHSLVMEDRPDYELILNEQRKIERIEKQQRTAAQRMVEEAMLAANICAGEKLADIGAGCFSVHLGFRDERMAEVRALLKETLPEYAEQDLHQLDIYLKLVKELEAHADAEMHNALAVLKRMLRPGELSNKAAPHLGLGLGHYATVTSPIRKFNDLHNHRVLRAAKQGDKTPALGDEQGEALQQSVSTGRQADRALQQWLYCQFLEGKVGETFTGTITLVNGAGIGVRLDDFGINGFARFNSKKNPFDFDGKRLRITRGDETFQLEQQVQVKVAAVDTEKRRIAFDLVGEAASEKPGSQNPAAEGPDSPKA</sequence>
<dbReference type="RefSeq" id="WP_207001769.1">
    <property type="nucleotide sequence ID" value="NZ_JAEKJR010000002.1"/>
</dbReference>
<protein>
    <recommendedName>
        <fullName evidence="3">exoribonuclease II</fullName>
        <ecNumber evidence="3">3.1.13.1</ecNumber>
    </recommendedName>
</protein>
<dbReference type="EC" id="3.1.13.1" evidence="3"/>
<dbReference type="Pfam" id="PF08206">
    <property type="entry name" value="OB_RNB"/>
    <property type="match status" value="1"/>
</dbReference>
<dbReference type="EMBL" id="JAEKJR010000002">
    <property type="protein sequence ID" value="MBN8431211.1"/>
    <property type="molecule type" value="Genomic_DNA"/>
</dbReference>
<dbReference type="Pfam" id="PF17876">
    <property type="entry name" value="CSD2"/>
    <property type="match status" value="1"/>
</dbReference>
<dbReference type="InterPro" id="IPR013223">
    <property type="entry name" value="RNase_B_OB_dom"/>
</dbReference>
<dbReference type="InterPro" id="IPR004476">
    <property type="entry name" value="RNase_II/RNase_R"/>
</dbReference>
<evidence type="ECO:0000256" key="3">
    <source>
        <dbReference type="ARBA" id="ARBA00012163"/>
    </source>
</evidence>
<comment type="subcellular location">
    <subcellularLocation>
        <location evidence="2">Cytoplasm</location>
    </subcellularLocation>
</comment>
<evidence type="ECO:0000256" key="8">
    <source>
        <dbReference type="ARBA" id="ARBA00022884"/>
    </source>
</evidence>
<dbReference type="SMART" id="SM00316">
    <property type="entry name" value="S1"/>
    <property type="match status" value="2"/>
</dbReference>
<keyword evidence="12" id="KW-1185">Reference proteome</keyword>
<proteinExistence type="predicted"/>
<keyword evidence="8" id="KW-0694">RNA-binding</keyword>
<dbReference type="InterPro" id="IPR012340">
    <property type="entry name" value="NA-bd_OB-fold"/>
</dbReference>
<evidence type="ECO:0000256" key="9">
    <source>
        <dbReference type="SAM" id="MobiDB-lite"/>
    </source>
</evidence>
<dbReference type="SMART" id="SM00955">
    <property type="entry name" value="RNB"/>
    <property type="match status" value="1"/>
</dbReference>
<dbReference type="PANTHER" id="PTHR23355">
    <property type="entry name" value="RIBONUCLEASE"/>
    <property type="match status" value="1"/>
</dbReference>
<dbReference type="InterPro" id="IPR040476">
    <property type="entry name" value="CSD2"/>
</dbReference>
<comment type="caution">
    <text evidence="11">The sequence shown here is derived from an EMBL/GenBank/DDBJ whole genome shotgun (WGS) entry which is preliminary data.</text>
</comment>
<dbReference type="Proteomes" id="UP000664293">
    <property type="component" value="Unassembled WGS sequence"/>
</dbReference>
<name>A0ABS3E7B2_9GAMM</name>